<evidence type="ECO:0000313" key="1">
    <source>
        <dbReference type="EMBL" id="ARQ96527.1"/>
    </source>
</evidence>
<accession>A0A1X9SJW2</accession>
<keyword evidence="2" id="KW-1185">Reference proteome</keyword>
<proteinExistence type="predicted"/>
<dbReference type="GeneID" id="32878836"/>
<organism evidence="1 2">
    <name type="scientific">Sulfolobus islandicus rod-shaped virus 4</name>
    <dbReference type="NCBI Taxonomy" id="1983547"/>
    <lineage>
        <taxon>Viruses</taxon>
        <taxon>Adnaviria</taxon>
        <taxon>Zilligvirae</taxon>
        <taxon>Taleaviricota</taxon>
        <taxon>Tokiviricetes</taxon>
        <taxon>Ligamenvirales</taxon>
        <taxon>Rudiviridae</taxon>
        <taxon>Usarudivirus</taxon>
        <taxon>Usarudivirus yellowstonense</taxon>
        <taxon>Usarudivirus SIRV4</taxon>
    </lineage>
</organism>
<dbReference type="InterPro" id="IPR049137">
    <property type="entry name" value="ORF117-like_Rudivir"/>
</dbReference>
<evidence type="ECO:0000313" key="2">
    <source>
        <dbReference type="Proteomes" id="UP000201341"/>
    </source>
</evidence>
<name>A0A1X9SJW2_9VIRU</name>
<dbReference type="KEGG" id="vg:32878836"/>
<dbReference type="Gene3D" id="3.30.70.1910">
    <property type="match status" value="1"/>
</dbReference>
<dbReference type="OrthoDB" id="17301at10239"/>
<sequence length="115" mass="14030">MNCEKVFIYHFLYSYTYFVTITTNYRYNSTTEIFQKFRQYIYNHDRNSHVFSVKEYTSNLHGLHYHLLVFTNKKLDYSRIHEKMPKHSDIRIEIVPKTKSDIKKVLAYMSKSKIT</sequence>
<dbReference type="Pfam" id="PF21578">
    <property type="entry name" value="117-like_vir"/>
    <property type="match status" value="1"/>
</dbReference>
<dbReference type="Proteomes" id="UP000201341">
    <property type="component" value="Segment"/>
</dbReference>
<dbReference type="EMBL" id="KY744231">
    <property type="protein sequence ID" value="ARQ96527.1"/>
    <property type="molecule type" value="Genomic_DNA"/>
</dbReference>
<reference evidence="1 2" key="1">
    <citation type="journal article" date="2017" name="Viruses">
        <title>Differentiation and structure in Sulfolobus islandicus rod-shaped virus populations.</title>
        <authorList>
            <person name="Bautista M.A."/>
            <person name="Black J.A."/>
            <person name="Youngblut N.D."/>
            <person name="Whitaker R.J."/>
        </authorList>
    </citation>
    <scope>NUCLEOTIDE SEQUENCE [LARGE SCALE GENOMIC DNA]</scope>
</reference>
<protein>
    <submittedName>
        <fullName evidence="1">Uncharacterized protein</fullName>
    </submittedName>
</protein>
<dbReference type="RefSeq" id="YP_009362929.1">
    <property type="nucleotide sequence ID" value="NC_034628.1"/>
</dbReference>